<reference evidence="1" key="1">
    <citation type="submission" date="2012-12" db="EMBL/GenBank/DDBJ databases">
        <authorList>
            <person name="Pethick F.E."/>
            <person name="MacFadyen A.C."/>
            <person name="Tang Z."/>
            <person name="Sangal V."/>
            <person name="Tze-Tze L."/>
            <person name="Chu J."/>
            <person name="Guo M."/>
            <person name="Kirby R."/>
            <person name="Hoskisson P.A."/>
            <person name="Herron P.R."/>
            <person name="Hunter I.S."/>
        </authorList>
    </citation>
    <scope>NUCLEOTIDE SEQUENCE</scope>
    <source>
        <strain evidence="1">ATCC 10970</strain>
    </source>
</reference>
<dbReference type="GeneID" id="66852365"/>
<dbReference type="AlphaFoldDB" id="A0A8A1UE15"/>
<evidence type="ECO:0000313" key="1">
    <source>
        <dbReference type="EMBL" id="QST78870.1"/>
    </source>
</evidence>
<sequence length="50" mass="5493">MSFTGPALVAADTAHPGIEYEAEWGDVAALAGQARPWWPYLLRLPQLINK</sequence>
<evidence type="ECO:0000313" key="2">
    <source>
        <dbReference type="Proteomes" id="UP000011074"/>
    </source>
</evidence>
<proteinExistence type="predicted"/>
<name>A0A8A1UE15_STRR1</name>
<reference evidence="1" key="2">
    <citation type="submission" date="2020-01" db="EMBL/GenBank/DDBJ databases">
        <authorList>
            <person name="Algora L."/>
            <person name="Schniete J.K."/>
            <person name="MacFadyen A."/>
            <person name="Hoskisson P.A."/>
            <person name="Hunter I.S."/>
            <person name="Herron P.R."/>
        </authorList>
    </citation>
    <scope>NUCLEOTIDE SEQUENCE</scope>
    <source>
        <strain evidence="1">ATCC 10970</strain>
    </source>
</reference>
<protein>
    <submittedName>
        <fullName evidence="1">Uncharacterized protein</fullName>
    </submittedName>
</protein>
<dbReference type="RefSeq" id="WP_156100307.1">
    <property type="nucleotide sequence ID" value="NZ_CP048261.1"/>
</dbReference>
<dbReference type="Proteomes" id="UP000011074">
    <property type="component" value="Chromosome"/>
</dbReference>
<organism evidence="1 2">
    <name type="scientific">Streptomyces rimosus subsp. rimosus (strain ATCC 10970 / DSM 40260 / JCM 4667 / NRRL 2234)</name>
    <dbReference type="NCBI Taxonomy" id="1265868"/>
    <lineage>
        <taxon>Bacteria</taxon>
        <taxon>Bacillati</taxon>
        <taxon>Actinomycetota</taxon>
        <taxon>Actinomycetes</taxon>
        <taxon>Kitasatosporales</taxon>
        <taxon>Streptomycetaceae</taxon>
        <taxon>Streptomyces</taxon>
    </lineage>
</organism>
<accession>A0A8A1UE15</accession>
<reference evidence="1" key="3">
    <citation type="journal article" date="2021" name="bioRxiv">
        <title>Bilateral symmetry of linear streptomycete chromosomes.</title>
        <authorList>
            <person name="Algora-Gallardo L."/>
            <person name="Schniete J.K."/>
            <person name="Mark D.R."/>
            <person name="Hunter I.S."/>
            <person name="Herron P.R."/>
        </authorList>
    </citation>
    <scope>NUCLEOTIDE SEQUENCE</scope>
    <source>
        <strain evidence="1">ATCC 10970</strain>
    </source>
</reference>
<dbReference type="EMBL" id="CP048261">
    <property type="protein sequence ID" value="QST78870.1"/>
    <property type="molecule type" value="Genomic_DNA"/>
</dbReference>
<gene>
    <name evidence="1" type="ORF">SRIM_000545</name>
</gene>